<evidence type="ECO:0000313" key="1">
    <source>
        <dbReference type="EMBL" id="VDI11138.1"/>
    </source>
</evidence>
<evidence type="ECO:0008006" key="3">
    <source>
        <dbReference type="Google" id="ProtNLM"/>
    </source>
</evidence>
<comment type="caution">
    <text evidence="1">The sequence shown here is derived from an EMBL/GenBank/DDBJ whole genome shotgun (WGS) entry which is preliminary data.</text>
</comment>
<dbReference type="Proteomes" id="UP000596742">
    <property type="component" value="Unassembled WGS sequence"/>
</dbReference>
<protein>
    <recommendedName>
        <fullName evidence="3">DZIP3-like HEPN domain-containing protein</fullName>
    </recommendedName>
</protein>
<organism evidence="1 2">
    <name type="scientific">Mytilus galloprovincialis</name>
    <name type="common">Mediterranean mussel</name>
    <dbReference type="NCBI Taxonomy" id="29158"/>
    <lineage>
        <taxon>Eukaryota</taxon>
        <taxon>Metazoa</taxon>
        <taxon>Spiralia</taxon>
        <taxon>Lophotrochozoa</taxon>
        <taxon>Mollusca</taxon>
        <taxon>Bivalvia</taxon>
        <taxon>Autobranchia</taxon>
        <taxon>Pteriomorphia</taxon>
        <taxon>Mytilida</taxon>
        <taxon>Mytiloidea</taxon>
        <taxon>Mytilidae</taxon>
        <taxon>Mytilinae</taxon>
        <taxon>Mytilus</taxon>
    </lineage>
</organism>
<dbReference type="OrthoDB" id="10485922at2759"/>
<dbReference type="AlphaFoldDB" id="A0A8B6CX51"/>
<keyword evidence="2" id="KW-1185">Reference proteome</keyword>
<gene>
    <name evidence="1" type="ORF">MGAL_10B009099</name>
</gene>
<evidence type="ECO:0000313" key="2">
    <source>
        <dbReference type="Proteomes" id="UP000596742"/>
    </source>
</evidence>
<accession>A0A8B6CX51</accession>
<name>A0A8B6CX51_MYTGA</name>
<proteinExistence type="predicted"/>
<dbReference type="EMBL" id="UYJE01002488">
    <property type="protein sequence ID" value="VDI11138.1"/>
    <property type="molecule type" value="Genomic_DNA"/>
</dbReference>
<sequence length="448" mass="51550">MAFSPEQRRNARINLVLRDVLSKMLHELLENSGVGPRIVYDKIVKKKFKLNQEEWKIVKSLVDPAIGFRQLDISLSWKIGKCFGLFLAPSRDWHAKPLPTEIAIGDDIQRIKYARNKYMHGVSMIPEGEMLDFFIEFTEVAKRVDKYLSKNPDSSFERQIKEYKTLKMEDKTEEILDSTSLVEDRKGFIVLPVDGHSNTVKIYRQKGLKEYLEEQKSNDATETVPLVCIFPEISDNDAKQKAELLNSFKEKINRGQFKFEFTKASEGSLILYVNVKKLTLEDQSEFENEIRRFIERIYKLNEFKSMETMCMIIKSPEDIDEICANESSWVSEDDEECLEETESDTGSLVLNFNMRSDALDTEANFQENIQQFINTIVKTSNGKQLTPNNEVTAIIAPGPSESVDQCSNALQKSEETNQPLENEETESFYVRSINIQVSFFIVQSKGAL</sequence>
<reference evidence="1" key="1">
    <citation type="submission" date="2018-11" db="EMBL/GenBank/DDBJ databases">
        <authorList>
            <person name="Alioto T."/>
            <person name="Alioto T."/>
        </authorList>
    </citation>
    <scope>NUCLEOTIDE SEQUENCE</scope>
</reference>